<dbReference type="NCBIfam" id="NF002211">
    <property type="entry name" value="PRK01103.1"/>
    <property type="match status" value="1"/>
</dbReference>
<evidence type="ECO:0000256" key="19">
    <source>
        <dbReference type="ARBA" id="ARBA00044632"/>
    </source>
</evidence>
<keyword evidence="13" id="KW-0238">DNA-binding</keyword>
<comment type="catalytic activity">
    <reaction evidence="19">
        <text>2'-deoxyribonucleotide-(2'-deoxyribose 5'-phosphate)-2'-deoxyribonucleotide-DNA = a 3'-end 2'-deoxyribonucleotide-(2,3-dehydro-2,3-deoxyribose 5'-phosphate)-DNA + a 5'-end 5'-phospho-2'-deoxyribonucleoside-DNA + H(+)</text>
        <dbReference type="Rhea" id="RHEA:66592"/>
        <dbReference type="Rhea" id="RHEA-COMP:13180"/>
        <dbReference type="Rhea" id="RHEA-COMP:16897"/>
        <dbReference type="Rhea" id="RHEA-COMP:17067"/>
        <dbReference type="ChEBI" id="CHEBI:15378"/>
        <dbReference type="ChEBI" id="CHEBI:136412"/>
        <dbReference type="ChEBI" id="CHEBI:157695"/>
        <dbReference type="ChEBI" id="CHEBI:167181"/>
        <dbReference type="EC" id="4.2.99.18"/>
    </reaction>
</comment>
<evidence type="ECO:0000259" key="22">
    <source>
        <dbReference type="PROSITE" id="PS51068"/>
    </source>
</evidence>
<evidence type="ECO:0000313" key="24">
    <source>
        <dbReference type="Proteomes" id="UP000242084"/>
    </source>
</evidence>
<dbReference type="Pfam" id="PF06827">
    <property type="entry name" value="zf-FPG_IleRS"/>
    <property type="match status" value="1"/>
</dbReference>
<dbReference type="PROSITE" id="PS51066">
    <property type="entry name" value="ZF_FPG_2"/>
    <property type="match status" value="1"/>
</dbReference>
<dbReference type="AlphaFoldDB" id="A0A239Z1Y4"/>
<evidence type="ECO:0000256" key="6">
    <source>
        <dbReference type="ARBA" id="ARBA00012720"/>
    </source>
</evidence>
<dbReference type="SUPFAM" id="SSF57716">
    <property type="entry name" value="Glucocorticoid receptor-like (DNA-binding domain)"/>
    <property type="match status" value="1"/>
</dbReference>
<dbReference type="EMBL" id="LT906462">
    <property type="protein sequence ID" value="SNV64873.1"/>
    <property type="molecule type" value="Genomic_DNA"/>
</dbReference>
<reference evidence="23 24" key="1">
    <citation type="submission" date="2017-06" db="EMBL/GenBank/DDBJ databases">
        <authorList>
            <consortium name="Pathogen Informatics"/>
        </authorList>
    </citation>
    <scope>NUCLEOTIDE SEQUENCE [LARGE SCALE GENOMIC DNA]</scope>
    <source>
        <strain evidence="23 24">NCTC13839</strain>
    </source>
</reference>
<accession>A0A239Z1Y4</accession>
<dbReference type="CDD" id="cd08966">
    <property type="entry name" value="EcFpg-like_N"/>
    <property type="match status" value="1"/>
</dbReference>
<evidence type="ECO:0000256" key="5">
    <source>
        <dbReference type="ARBA" id="ARBA00012024"/>
    </source>
</evidence>
<evidence type="ECO:0000256" key="20">
    <source>
        <dbReference type="PROSITE-ProRule" id="PRU00391"/>
    </source>
</evidence>
<dbReference type="OrthoDB" id="9800855at2"/>
<dbReference type="GO" id="GO:0140078">
    <property type="term" value="F:class I DNA-(apurinic or apyrimidinic site) endonuclease activity"/>
    <property type="evidence" value="ECO:0007669"/>
    <property type="project" value="UniProtKB-EC"/>
</dbReference>
<dbReference type="InterPro" id="IPR010663">
    <property type="entry name" value="Znf_FPG/IleRS"/>
</dbReference>
<dbReference type="SUPFAM" id="SSF46946">
    <property type="entry name" value="S13-like H2TH domain"/>
    <property type="match status" value="1"/>
</dbReference>
<dbReference type="Pfam" id="PF06831">
    <property type="entry name" value="H2TH"/>
    <property type="match status" value="1"/>
</dbReference>
<dbReference type="NCBIfam" id="TIGR00577">
    <property type="entry name" value="fpg"/>
    <property type="match status" value="1"/>
</dbReference>
<keyword evidence="12" id="KW-0862">Zinc</keyword>
<dbReference type="Gene3D" id="3.20.190.10">
    <property type="entry name" value="MutM-like, N-terminal"/>
    <property type="match status" value="1"/>
</dbReference>
<dbReference type="InterPro" id="IPR035937">
    <property type="entry name" value="FPG_N"/>
</dbReference>
<dbReference type="InterPro" id="IPR015886">
    <property type="entry name" value="H2TH_FPG"/>
</dbReference>
<sequence>MPELPEVEHVKRGIAPRILGATIKNIAFSNKVKQGKESGKETIIKGTTLDEFIARTKGYKIEHVYRRSKYIFIEIENEQAHHILMCHFGMTGAFFTVPDLSDIAIENHKKHWHVIFELDNGLKLIYTDIRRFGELRALRDLNEYPSVLKIAPEPFVEEAFQHYSEKINERKFINKPIKTAILDHSVISGCGNIYACEALIRAGILPMRTVKELSKDERRHVFNEVVNVLQEGIDNGGSSISDYYNADGEKGSMQDKHMVYGKKVCVKCGNPVEQQVIATRNTYYCPNCQK</sequence>
<evidence type="ECO:0000256" key="12">
    <source>
        <dbReference type="ARBA" id="ARBA00022833"/>
    </source>
</evidence>
<comment type="similarity">
    <text evidence="3">Belongs to the FPG family.</text>
</comment>
<dbReference type="Gene3D" id="1.10.8.50">
    <property type="match status" value="1"/>
</dbReference>
<evidence type="ECO:0000256" key="10">
    <source>
        <dbReference type="ARBA" id="ARBA00022771"/>
    </source>
</evidence>
<dbReference type="PROSITE" id="PS51068">
    <property type="entry name" value="FPG_CAT"/>
    <property type="match status" value="1"/>
</dbReference>
<dbReference type="EC" id="4.2.99.18" evidence="6"/>
<dbReference type="PANTHER" id="PTHR22993:SF9">
    <property type="entry name" value="FORMAMIDOPYRIMIDINE-DNA GLYCOSYLASE"/>
    <property type="match status" value="1"/>
</dbReference>
<keyword evidence="14" id="KW-0234">DNA repair</keyword>
<feature type="domain" description="FPG-type" evidence="21">
    <location>
        <begin position="258"/>
        <end position="290"/>
    </location>
</feature>
<feature type="domain" description="Formamidopyrimidine-DNA glycosylase catalytic" evidence="22">
    <location>
        <begin position="2"/>
        <end position="133"/>
    </location>
</feature>
<evidence type="ECO:0000256" key="13">
    <source>
        <dbReference type="ARBA" id="ARBA00023125"/>
    </source>
</evidence>
<comment type="catalytic activity">
    <reaction evidence="1">
        <text>Hydrolysis of DNA containing ring-opened 7-methylguanine residues, releasing 2,6-diamino-4-hydroxy-5-(N-methyl)formamidopyrimidine.</text>
        <dbReference type="EC" id="3.2.2.23"/>
    </reaction>
</comment>
<dbReference type="Proteomes" id="UP000242084">
    <property type="component" value="Chromosome 1"/>
</dbReference>
<keyword evidence="9" id="KW-0227">DNA damage</keyword>
<dbReference type="PANTHER" id="PTHR22993">
    <property type="entry name" value="FORMAMIDOPYRIMIDINE-DNA GLYCOSYLASE"/>
    <property type="match status" value="1"/>
</dbReference>
<dbReference type="InterPro" id="IPR010979">
    <property type="entry name" value="Ribosomal_uS13-like_H2TH"/>
</dbReference>
<evidence type="ECO:0000259" key="21">
    <source>
        <dbReference type="PROSITE" id="PS51066"/>
    </source>
</evidence>
<dbReference type="InterPro" id="IPR000214">
    <property type="entry name" value="Znf_DNA_glyclase/AP_lyase"/>
</dbReference>
<dbReference type="Pfam" id="PF01149">
    <property type="entry name" value="Fapy_DNA_glyco"/>
    <property type="match status" value="1"/>
</dbReference>
<dbReference type="InterPro" id="IPR015887">
    <property type="entry name" value="DNA_glyclase_Znf_dom_DNA_BS"/>
</dbReference>
<dbReference type="PROSITE" id="PS01242">
    <property type="entry name" value="ZF_FPG_1"/>
    <property type="match status" value="1"/>
</dbReference>
<evidence type="ECO:0000256" key="2">
    <source>
        <dbReference type="ARBA" id="ARBA00001947"/>
    </source>
</evidence>
<keyword evidence="10 20" id="KW-0863">Zinc-finger</keyword>
<dbReference type="GO" id="GO:0034039">
    <property type="term" value="F:8-oxo-7,8-dihydroguanine DNA N-glycosylase activity"/>
    <property type="evidence" value="ECO:0007669"/>
    <property type="project" value="TreeGrafter"/>
</dbReference>
<keyword evidence="24" id="KW-1185">Reference proteome</keyword>
<evidence type="ECO:0000256" key="11">
    <source>
        <dbReference type="ARBA" id="ARBA00022801"/>
    </source>
</evidence>
<evidence type="ECO:0000256" key="17">
    <source>
        <dbReference type="ARBA" id="ARBA00023295"/>
    </source>
</evidence>
<evidence type="ECO:0000256" key="4">
    <source>
        <dbReference type="ARBA" id="ARBA00011245"/>
    </source>
</evidence>
<dbReference type="RefSeq" id="WP_095087496.1">
    <property type="nucleotide sequence ID" value="NZ_BMDM01000002.1"/>
</dbReference>
<dbReference type="InterPro" id="IPR012319">
    <property type="entry name" value="FPG_cat"/>
</dbReference>
<evidence type="ECO:0000256" key="9">
    <source>
        <dbReference type="ARBA" id="ARBA00022763"/>
    </source>
</evidence>
<dbReference type="InterPro" id="IPR020629">
    <property type="entry name" value="FPG_Glyclase"/>
</dbReference>
<comment type="subunit">
    <text evidence="4">Monomer.</text>
</comment>
<dbReference type="SMART" id="SM00898">
    <property type="entry name" value="Fapy_DNA_glyco"/>
    <property type="match status" value="1"/>
</dbReference>
<keyword evidence="11 23" id="KW-0378">Hydrolase</keyword>
<evidence type="ECO:0000256" key="15">
    <source>
        <dbReference type="ARBA" id="ARBA00023239"/>
    </source>
</evidence>
<dbReference type="SUPFAM" id="SSF81624">
    <property type="entry name" value="N-terminal domain of MutM-like DNA repair proteins"/>
    <property type="match status" value="1"/>
</dbReference>
<keyword evidence="8" id="KW-0479">Metal-binding</keyword>
<dbReference type="GO" id="GO:0008270">
    <property type="term" value="F:zinc ion binding"/>
    <property type="evidence" value="ECO:0007669"/>
    <property type="project" value="UniProtKB-KW"/>
</dbReference>
<evidence type="ECO:0000256" key="3">
    <source>
        <dbReference type="ARBA" id="ARBA00009409"/>
    </source>
</evidence>
<dbReference type="GO" id="GO:0006284">
    <property type="term" value="P:base-excision repair"/>
    <property type="evidence" value="ECO:0007669"/>
    <property type="project" value="InterPro"/>
</dbReference>
<evidence type="ECO:0000256" key="1">
    <source>
        <dbReference type="ARBA" id="ARBA00001668"/>
    </source>
</evidence>
<keyword evidence="16" id="KW-0511">Multifunctional enzyme</keyword>
<keyword evidence="17 23" id="KW-0326">Glycosidase</keyword>
<evidence type="ECO:0000256" key="18">
    <source>
        <dbReference type="ARBA" id="ARBA00030638"/>
    </source>
</evidence>
<evidence type="ECO:0000256" key="8">
    <source>
        <dbReference type="ARBA" id="ARBA00022723"/>
    </source>
</evidence>
<evidence type="ECO:0000256" key="7">
    <source>
        <dbReference type="ARBA" id="ARBA00016240"/>
    </source>
</evidence>
<dbReference type="EC" id="3.2.2.23" evidence="5"/>
<evidence type="ECO:0000313" key="23">
    <source>
        <dbReference type="EMBL" id="SNV64873.1"/>
    </source>
</evidence>
<evidence type="ECO:0000256" key="14">
    <source>
        <dbReference type="ARBA" id="ARBA00023204"/>
    </source>
</evidence>
<dbReference type="GO" id="GO:0003684">
    <property type="term" value="F:damaged DNA binding"/>
    <property type="evidence" value="ECO:0007669"/>
    <property type="project" value="InterPro"/>
</dbReference>
<dbReference type="KEGG" id="sste:SAMEA4384403_1063"/>
<dbReference type="FunFam" id="1.10.8.50:FF:000003">
    <property type="entry name" value="Formamidopyrimidine-DNA glycosylase"/>
    <property type="match status" value="1"/>
</dbReference>
<gene>
    <name evidence="23" type="primary">mutM</name>
    <name evidence="23" type="ORF">SAMEA4384403_01063</name>
</gene>
<protein>
    <recommendedName>
        <fullName evidence="7">Formamidopyrimidine-DNA glycosylase</fullName>
        <ecNumber evidence="5">3.2.2.23</ecNumber>
        <ecNumber evidence="6">4.2.99.18</ecNumber>
    </recommendedName>
    <alternativeName>
        <fullName evidence="18">DNA-(apurinic or apyrimidinic site) lyase MutM</fullName>
    </alternativeName>
</protein>
<dbReference type="GO" id="GO:0003690">
    <property type="term" value="F:double-stranded DNA binding"/>
    <property type="evidence" value="ECO:0007669"/>
    <property type="project" value="UniProtKB-ARBA"/>
</dbReference>
<organism evidence="23 24">
    <name type="scientific">Mammaliicoccus stepanovicii</name>
    <dbReference type="NCBI Taxonomy" id="643214"/>
    <lineage>
        <taxon>Bacteria</taxon>
        <taxon>Bacillati</taxon>
        <taxon>Bacillota</taxon>
        <taxon>Bacilli</taxon>
        <taxon>Bacillales</taxon>
        <taxon>Staphylococcaceae</taxon>
        <taxon>Mammaliicoccus</taxon>
    </lineage>
</organism>
<dbReference type="SMART" id="SM01232">
    <property type="entry name" value="H2TH"/>
    <property type="match status" value="1"/>
</dbReference>
<name>A0A239Z1Y4_9STAP</name>
<comment type="cofactor">
    <cofactor evidence="2">
        <name>Zn(2+)</name>
        <dbReference type="ChEBI" id="CHEBI:29105"/>
    </cofactor>
</comment>
<evidence type="ECO:0000256" key="16">
    <source>
        <dbReference type="ARBA" id="ARBA00023268"/>
    </source>
</evidence>
<keyword evidence="15" id="KW-0456">Lyase</keyword>
<proteinExistence type="inferred from homology"/>